<dbReference type="InterPro" id="IPR008978">
    <property type="entry name" value="HSP20-like_chaperone"/>
</dbReference>
<proteinExistence type="inferred from homology"/>
<name>A0A3S0JWI8_9BACI</name>
<dbReference type="RefSeq" id="WP_126409148.1">
    <property type="nucleotide sequence ID" value="NZ_RXNT01000010.1"/>
</dbReference>
<dbReference type="Gene3D" id="2.60.40.790">
    <property type="match status" value="1"/>
</dbReference>
<dbReference type="PROSITE" id="PS01031">
    <property type="entry name" value="SHSP"/>
    <property type="match status" value="1"/>
</dbReference>
<reference evidence="4 5" key="1">
    <citation type="submission" date="2018-12" db="EMBL/GenBank/DDBJ databases">
        <title>Bacillus yapensis draft genome sequence.</title>
        <authorList>
            <person name="Yu L."/>
            <person name="Xu X."/>
            <person name="Tang X."/>
        </authorList>
    </citation>
    <scope>NUCLEOTIDE SEQUENCE [LARGE SCALE GENOMIC DNA]</scope>
    <source>
        <strain evidence="4 5">XXST-01</strain>
    </source>
</reference>
<accession>A0A3S0JWI8</accession>
<organism evidence="4 5">
    <name type="scientific">Bacillus yapensis</name>
    <dbReference type="NCBI Taxonomy" id="2492960"/>
    <lineage>
        <taxon>Bacteria</taxon>
        <taxon>Bacillati</taxon>
        <taxon>Bacillota</taxon>
        <taxon>Bacilli</taxon>
        <taxon>Bacillales</taxon>
        <taxon>Bacillaceae</taxon>
        <taxon>Bacillus</taxon>
    </lineage>
</organism>
<dbReference type="Pfam" id="PF00011">
    <property type="entry name" value="HSP20"/>
    <property type="match status" value="1"/>
</dbReference>
<dbReference type="EMBL" id="RXNT01000010">
    <property type="protein sequence ID" value="RTR30475.1"/>
    <property type="molecule type" value="Genomic_DNA"/>
</dbReference>
<evidence type="ECO:0000313" key="4">
    <source>
        <dbReference type="EMBL" id="RTR30475.1"/>
    </source>
</evidence>
<dbReference type="AlphaFoldDB" id="A0A3S0JWI8"/>
<dbReference type="InterPro" id="IPR031107">
    <property type="entry name" value="Small_HSP"/>
</dbReference>
<dbReference type="OrthoDB" id="1806521at2"/>
<dbReference type="SUPFAM" id="SSF49764">
    <property type="entry name" value="HSP20-like chaperones"/>
    <property type="match status" value="1"/>
</dbReference>
<comment type="similarity">
    <text evidence="1 2">Belongs to the small heat shock protein (HSP20) family.</text>
</comment>
<sequence length="153" mass="17944">MSSNLPRDPRKHDEPFNDFRGLMNGFFHKPPVKGFLQSMDEFFQMPFSTFSVQVQEFDKEHIITAELPGVKKEQIHIDVLDRSIKITVKHLEIIEEENDVDKVYKKSQSMQQLSRNIYLGHQIDERKVKASYQNGLLKIRVSKPMGKKILIEE</sequence>
<gene>
    <name evidence="4" type="ORF">EKG37_13320</name>
</gene>
<evidence type="ECO:0000259" key="3">
    <source>
        <dbReference type="PROSITE" id="PS01031"/>
    </source>
</evidence>
<dbReference type="InterPro" id="IPR002068">
    <property type="entry name" value="A-crystallin/Hsp20_dom"/>
</dbReference>
<evidence type="ECO:0000256" key="1">
    <source>
        <dbReference type="PROSITE-ProRule" id="PRU00285"/>
    </source>
</evidence>
<dbReference type="Proteomes" id="UP000271374">
    <property type="component" value="Unassembled WGS sequence"/>
</dbReference>
<protein>
    <submittedName>
        <fullName evidence="4">Hsp20 family protein</fullName>
    </submittedName>
</protein>
<dbReference type="PANTHER" id="PTHR11527">
    <property type="entry name" value="HEAT-SHOCK PROTEIN 20 FAMILY MEMBER"/>
    <property type="match status" value="1"/>
</dbReference>
<feature type="domain" description="SHSP" evidence="3">
    <location>
        <begin position="43"/>
        <end position="153"/>
    </location>
</feature>
<keyword evidence="5" id="KW-1185">Reference proteome</keyword>
<evidence type="ECO:0000313" key="5">
    <source>
        <dbReference type="Proteomes" id="UP000271374"/>
    </source>
</evidence>
<comment type="caution">
    <text evidence="4">The sequence shown here is derived from an EMBL/GenBank/DDBJ whole genome shotgun (WGS) entry which is preliminary data.</text>
</comment>
<evidence type="ECO:0000256" key="2">
    <source>
        <dbReference type="RuleBase" id="RU003616"/>
    </source>
</evidence>